<reference evidence="2 3" key="1">
    <citation type="journal article" date="2016" name="Nat. Commun.">
        <title>Ectomycorrhizal ecology is imprinted in the genome of the dominant symbiotic fungus Cenococcum geophilum.</title>
        <authorList>
            <consortium name="DOE Joint Genome Institute"/>
            <person name="Peter M."/>
            <person name="Kohler A."/>
            <person name="Ohm R.A."/>
            <person name="Kuo A."/>
            <person name="Krutzmann J."/>
            <person name="Morin E."/>
            <person name="Arend M."/>
            <person name="Barry K.W."/>
            <person name="Binder M."/>
            <person name="Choi C."/>
            <person name="Clum A."/>
            <person name="Copeland A."/>
            <person name="Grisel N."/>
            <person name="Haridas S."/>
            <person name="Kipfer T."/>
            <person name="LaButti K."/>
            <person name="Lindquist E."/>
            <person name="Lipzen A."/>
            <person name="Maire R."/>
            <person name="Meier B."/>
            <person name="Mihaltcheva S."/>
            <person name="Molinier V."/>
            <person name="Murat C."/>
            <person name="Poggeler S."/>
            <person name="Quandt C.A."/>
            <person name="Sperisen C."/>
            <person name="Tritt A."/>
            <person name="Tisserant E."/>
            <person name="Crous P.W."/>
            <person name="Henrissat B."/>
            <person name="Nehls U."/>
            <person name="Egli S."/>
            <person name="Spatafora J.W."/>
            <person name="Grigoriev I.V."/>
            <person name="Martin F.M."/>
        </authorList>
    </citation>
    <scope>NUCLEOTIDE SEQUENCE [LARGE SCALE GENOMIC DNA]</scope>
    <source>
        <strain evidence="2 3">CBS 459.81</strain>
    </source>
</reference>
<dbReference type="EMBL" id="KV745601">
    <property type="protein sequence ID" value="OCK73970.1"/>
    <property type="molecule type" value="Genomic_DNA"/>
</dbReference>
<dbReference type="Proteomes" id="UP000250266">
    <property type="component" value="Unassembled WGS sequence"/>
</dbReference>
<feature type="compositionally biased region" description="Low complexity" evidence="1">
    <location>
        <begin position="13"/>
        <end position="23"/>
    </location>
</feature>
<feature type="compositionally biased region" description="Basic residues" evidence="1">
    <location>
        <begin position="1"/>
        <end position="12"/>
    </location>
</feature>
<feature type="region of interest" description="Disordered" evidence="1">
    <location>
        <begin position="1"/>
        <end position="24"/>
    </location>
</feature>
<evidence type="ECO:0000313" key="2">
    <source>
        <dbReference type="EMBL" id="OCK73970.1"/>
    </source>
</evidence>
<name>A0A8E2J964_9PEZI</name>
<gene>
    <name evidence="2" type="ORF">K432DRAFT_311667</name>
</gene>
<proteinExistence type="predicted"/>
<protein>
    <submittedName>
        <fullName evidence="2">Uncharacterized protein</fullName>
    </submittedName>
</protein>
<accession>A0A8E2J964</accession>
<sequence>MIFNHGRGRTRSRSTSVESFRSFNDSPTRKHVAERISSHTDLIPLRYSGETDVEMDRILRIMPFKRNVYVVSHGACPSDFAQYSWILNHGVTERWYEQPSPELQHRMAVMEAADCLPESFLVGLEHPNPLTVPVPRVWASAALTTPTDDDIYDCLAGHSVDEDFAGACHQCTDEKSEALDRSSLVYYLVLSTFQGSVLNTAGSGKAIYRIVKCGRREAAAAEAFYAAGVNGWNVVFSCVTKDGEGFAECRGKEVDRLENLWRFVDNVEDGGKMRVFY</sequence>
<organism evidence="2 3">
    <name type="scientific">Lepidopterella palustris CBS 459.81</name>
    <dbReference type="NCBI Taxonomy" id="1314670"/>
    <lineage>
        <taxon>Eukaryota</taxon>
        <taxon>Fungi</taxon>
        <taxon>Dikarya</taxon>
        <taxon>Ascomycota</taxon>
        <taxon>Pezizomycotina</taxon>
        <taxon>Dothideomycetes</taxon>
        <taxon>Pleosporomycetidae</taxon>
        <taxon>Mytilinidiales</taxon>
        <taxon>Argynnaceae</taxon>
        <taxon>Lepidopterella</taxon>
    </lineage>
</organism>
<dbReference type="AlphaFoldDB" id="A0A8E2J964"/>
<evidence type="ECO:0000256" key="1">
    <source>
        <dbReference type="SAM" id="MobiDB-lite"/>
    </source>
</evidence>
<keyword evidence="3" id="KW-1185">Reference proteome</keyword>
<dbReference type="OrthoDB" id="3946340at2759"/>
<evidence type="ECO:0000313" key="3">
    <source>
        <dbReference type="Proteomes" id="UP000250266"/>
    </source>
</evidence>